<keyword evidence="2" id="KW-1185">Reference proteome</keyword>
<organism evidence="1 2">
    <name type="scientific">Aplosporella prunicola CBS 121167</name>
    <dbReference type="NCBI Taxonomy" id="1176127"/>
    <lineage>
        <taxon>Eukaryota</taxon>
        <taxon>Fungi</taxon>
        <taxon>Dikarya</taxon>
        <taxon>Ascomycota</taxon>
        <taxon>Pezizomycotina</taxon>
        <taxon>Dothideomycetes</taxon>
        <taxon>Dothideomycetes incertae sedis</taxon>
        <taxon>Botryosphaeriales</taxon>
        <taxon>Aplosporellaceae</taxon>
        <taxon>Aplosporella</taxon>
    </lineage>
</organism>
<dbReference type="GeneID" id="54303851"/>
<name>A0A6A6B548_9PEZI</name>
<gene>
    <name evidence="1" type="ORF">K452DRAFT_360537</name>
</gene>
<evidence type="ECO:0000313" key="2">
    <source>
        <dbReference type="Proteomes" id="UP000799438"/>
    </source>
</evidence>
<reference evidence="1" key="1">
    <citation type="journal article" date="2020" name="Stud. Mycol.">
        <title>101 Dothideomycetes genomes: a test case for predicting lifestyles and emergence of pathogens.</title>
        <authorList>
            <person name="Haridas S."/>
            <person name="Albert R."/>
            <person name="Binder M."/>
            <person name="Bloem J."/>
            <person name="Labutti K."/>
            <person name="Salamov A."/>
            <person name="Andreopoulos B."/>
            <person name="Baker S."/>
            <person name="Barry K."/>
            <person name="Bills G."/>
            <person name="Bluhm B."/>
            <person name="Cannon C."/>
            <person name="Castanera R."/>
            <person name="Culley D."/>
            <person name="Daum C."/>
            <person name="Ezra D."/>
            <person name="Gonzalez J."/>
            <person name="Henrissat B."/>
            <person name="Kuo A."/>
            <person name="Liang C."/>
            <person name="Lipzen A."/>
            <person name="Lutzoni F."/>
            <person name="Magnuson J."/>
            <person name="Mondo S."/>
            <person name="Nolan M."/>
            <person name="Ohm R."/>
            <person name="Pangilinan J."/>
            <person name="Park H.-J."/>
            <person name="Ramirez L."/>
            <person name="Alfaro M."/>
            <person name="Sun H."/>
            <person name="Tritt A."/>
            <person name="Yoshinaga Y."/>
            <person name="Zwiers L.-H."/>
            <person name="Turgeon B."/>
            <person name="Goodwin S."/>
            <person name="Spatafora J."/>
            <person name="Crous P."/>
            <person name="Grigoriev I."/>
        </authorList>
    </citation>
    <scope>NUCLEOTIDE SEQUENCE</scope>
    <source>
        <strain evidence="1">CBS 121167</strain>
    </source>
</reference>
<dbReference type="RefSeq" id="XP_033394992.1">
    <property type="nucleotide sequence ID" value="XM_033546345.1"/>
</dbReference>
<dbReference type="EMBL" id="ML995493">
    <property type="protein sequence ID" value="KAF2139279.1"/>
    <property type="molecule type" value="Genomic_DNA"/>
</dbReference>
<proteinExistence type="predicted"/>
<evidence type="ECO:0000313" key="1">
    <source>
        <dbReference type="EMBL" id="KAF2139279.1"/>
    </source>
</evidence>
<dbReference type="Proteomes" id="UP000799438">
    <property type="component" value="Unassembled WGS sequence"/>
</dbReference>
<protein>
    <submittedName>
        <fullName evidence="1">Uncharacterized protein</fullName>
    </submittedName>
</protein>
<accession>A0A6A6B548</accession>
<dbReference type="AlphaFoldDB" id="A0A6A6B548"/>
<sequence length="154" mass="16661">MASYHALDSSGTLGKKTKHNVYVTHREGTVDMEGMQFFVAQGMEFRSNDKCLLTPTGGPSSCSLAAERHAKLACMVTPLWVRRDAAVRHEAAPRSGSENSTVVHVVRGGGQRGMGRASIVSVFSDDVDADPASYVVIGERMRYDERLDLCGGAR</sequence>